<accession>A0A6P0ULV2</accession>
<name>A0A6P0ULV2_9FLAO</name>
<proteinExistence type="predicted"/>
<dbReference type="PANTHER" id="PTHR22916">
    <property type="entry name" value="GLYCOSYLTRANSFERASE"/>
    <property type="match status" value="1"/>
</dbReference>
<dbReference type="PANTHER" id="PTHR22916:SF3">
    <property type="entry name" value="UDP-GLCNAC:BETAGAL BETA-1,3-N-ACETYLGLUCOSAMINYLTRANSFERASE-LIKE PROTEIN 1"/>
    <property type="match status" value="1"/>
</dbReference>
<evidence type="ECO:0000313" key="3">
    <source>
        <dbReference type="EMBL" id="NER13987.1"/>
    </source>
</evidence>
<reference evidence="3 4" key="1">
    <citation type="submission" date="2020-01" db="EMBL/GenBank/DDBJ databases">
        <title>Leptobacterium flavescens.</title>
        <authorList>
            <person name="Wang G."/>
        </authorList>
    </citation>
    <scope>NUCLEOTIDE SEQUENCE [LARGE SCALE GENOMIC DNA]</scope>
    <source>
        <strain evidence="3 4">KCTC 22160</strain>
    </source>
</reference>
<organism evidence="3 4">
    <name type="scientific">Leptobacterium flavescens</name>
    <dbReference type="NCBI Taxonomy" id="472055"/>
    <lineage>
        <taxon>Bacteria</taxon>
        <taxon>Pseudomonadati</taxon>
        <taxon>Bacteroidota</taxon>
        <taxon>Flavobacteriia</taxon>
        <taxon>Flavobacteriales</taxon>
        <taxon>Flavobacteriaceae</taxon>
        <taxon>Leptobacterium</taxon>
    </lineage>
</organism>
<comment type="caution">
    <text evidence="3">The sequence shown here is derived from an EMBL/GenBank/DDBJ whole genome shotgun (WGS) entry which is preliminary data.</text>
</comment>
<protein>
    <submittedName>
        <fullName evidence="3">Glycosyltransferase</fullName>
    </submittedName>
</protein>
<dbReference type="SUPFAM" id="SSF53448">
    <property type="entry name" value="Nucleotide-diphospho-sugar transferases"/>
    <property type="match status" value="1"/>
</dbReference>
<dbReference type="InterPro" id="IPR029044">
    <property type="entry name" value="Nucleotide-diphossugar_trans"/>
</dbReference>
<dbReference type="AlphaFoldDB" id="A0A6P0ULV2"/>
<keyword evidence="1" id="KW-0472">Membrane</keyword>
<evidence type="ECO:0000259" key="2">
    <source>
        <dbReference type="Pfam" id="PF00535"/>
    </source>
</evidence>
<sequence length="334" mass="38674">MLLSIVIPMYNAEKYIACCLDSVLSQDLPSEDYEIIVANDGSRDKSPEIVENYIKEHSNIILHNQSNQGNGAARNAGAALARGKYLYFLDSDDYIAANVLGGLTEILEKEQLDILGFKSEVTSSSDLKQSANFHERTEDLHVLDGVSFVSDTNYRAEVWWYITRREHMLKTGLSFYDRKFVQDSYYTPTLFLDAKKVAMIPADIHRYRQTADSITHKRSPEHIKRHMLDLSYAVEKLSGLIARLSHNGAVKRLRNRQHGYAFFFLVRFPKSDMGFGELRKTLKKFRSMGAYPITEFVGKDYQGLRYKILVFIFNRSYLLFPFLFIYKTFYRLLK</sequence>
<evidence type="ECO:0000256" key="1">
    <source>
        <dbReference type="SAM" id="Phobius"/>
    </source>
</evidence>
<feature type="transmembrane region" description="Helical" evidence="1">
    <location>
        <begin position="308"/>
        <end position="326"/>
    </location>
</feature>
<dbReference type="RefSeq" id="WP_163607254.1">
    <property type="nucleotide sequence ID" value="NZ_JAABOO010000002.1"/>
</dbReference>
<dbReference type="EMBL" id="JAABOO010000002">
    <property type="protein sequence ID" value="NER13987.1"/>
    <property type="molecule type" value="Genomic_DNA"/>
</dbReference>
<keyword evidence="3" id="KW-0808">Transferase</keyword>
<gene>
    <name evidence="3" type="ORF">GWK08_11085</name>
</gene>
<dbReference type="InterPro" id="IPR001173">
    <property type="entry name" value="Glyco_trans_2-like"/>
</dbReference>
<dbReference type="GO" id="GO:0016758">
    <property type="term" value="F:hexosyltransferase activity"/>
    <property type="evidence" value="ECO:0007669"/>
    <property type="project" value="UniProtKB-ARBA"/>
</dbReference>
<dbReference type="Gene3D" id="3.90.550.10">
    <property type="entry name" value="Spore Coat Polysaccharide Biosynthesis Protein SpsA, Chain A"/>
    <property type="match status" value="1"/>
</dbReference>
<dbReference type="Pfam" id="PF00535">
    <property type="entry name" value="Glycos_transf_2"/>
    <property type="match status" value="1"/>
</dbReference>
<keyword evidence="1" id="KW-1133">Transmembrane helix</keyword>
<keyword evidence="4" id="KW-1185">Reference proteome</keyword>
<keyword evidence="1" id="KW-0812">Transmembrane</keyword>
<feature type="domain" description="Glycosyltransferase 2-like" evidence="2">
    <location>
        <begin position="4"/>
        <end position="124"/>
    </location>
</feature>
<evidence type="ECO:0000313" key="4">
    <source>
        <dbReference type="Proteomes" id="UP000468581"/>
    </source>
</evidence>
<dbReference type="CDD" id="cd00761">
    <property type="entry name" value="Glyco_tranf_GTA_type"/>
    <property type="match status" value="1"/>
</dbReference>
<dbReference type="Proteomes" id="UP000468581">
    <property type="component" value="Unassembled WGS sequence"/>
</dbReference>